<organism evidence="7 8">
    <name type="scientific">[Candida] arabinofermentans NRRL YB-2248</name>
    <dbReference type="NCBI Taxonomy" id="983967"/>
    <lineage>
        <taxon>Eukaryota</taxon>
        <taxon>Fungi</taxon>
        <taxon>Dikarya</taxon>
        <taxon>Ascomycota</taxon>
        <taxon>Saccharomycotina</taxon>
        <taxon>Pichiomycetes</taxon>
        <taxon>Pichiales</taxon>
        <taxon>Pichiaceae</taxon>
        <taxon>Ogataea</taxon>
        <taxon>Ogataea/Candida clade</taxon>
    </lineage>
</organism>
<evidence type="ECO:0000313" key="7">
    <source>
        <dbReference type="EMBL" id="ODV84692.1"/>
    </source>
</evidence>
<dbReference type="Pfam" id="PF02207">
    <property type="entry name" value="zf-UBR"/>
    <property type="match status" value="1"/>
</dbReference>
<feature type="region of interest" description="Disordered" evidence="5">
    <location>
        <begin position="161"/>
        <end position="183"/>
    </location>
</feature>
<evidence type="ECO:0000256" key="2">
    <source>
        <dbReference type="ARBA" id="ARBA00022771"/>
    </source>
</evidence>
<dbReference type="GO" id="GO:0061630">
    <property type="term" value="F:ubiquitin protein ligase activity"/>
    <property type="evidence" value="ECO:0007669"/>
    <property type="project" value="InterPro"/>
</dbReference>
<evidence type="ECO:0000256" key="4">
    <source>
        <dbReference type="PROSITE-ProRule" id="PRU00508"/>
    </source>
</evidence>
<dbReference type="PANTHER" id="PTHR13513">
    <property type="entry name" value="E3 UBIQUITIN-PROTEIN LIGASE UBR7"/>
    <property type="match status" value="1"/>
</dbReference>
<name>A0A1E4SZ07_9ASCO</name>
<feature type="zinc finger region" description="UBR-type" evidence="4">
    <location>
        <begin position="1"/>
        <end position="67"/>
    </location>
</feature>
<keyword evidence="1" id="KW-0479">Metal-binding</keyword>
<accession>A0A1E4SZ07</accession>
<dbReference type="InterPro" id="IPR040204">
    <property type="entry name" value="UBR7"/>
</dbReference>
<evidence type="ECO:0000256" key="1">
    <source>
        <dbReference type="ARBA" id="ARBA00022723"/>
    </source>
</evidence>
<dbReference type="Proteomes" id="UP000094801">
    <property type="component" value="Unassembled WGS sequence"/>
</dbReference>
<feature type="domain" description="UBR-type" evidence="6">
    <location>
        <begin position="1"/>
        <end position="67"/>
    </location>
</feature>
<keyword evidence="2" id="KW-0863">Zinc-finger</keyword>
<reference evidence="8" key="1">
    <citation type="submission" date="2016-04" db="EMBL/GenBank/DDBJ databases">
        <title>Comparative genomics of biotechnologically important yeasts.</title>
        <authorList>
            <consortium name="DOE Joint Genome Institute"/>
            <person name="Riley R."/>
            <person name="Haridas S."/>
            <person name="Wolfe K.H."/>
            <person name="Lopes M.R."/>
            <person name="Hittinger C.T."/>
            <person name="Goker M."/>
            <person name="Salamov A."/>
            <person name="Wisecaver J."/>
            <person name="Long T.M."/>
            <person name="Aerts A.L."/>
            <person name="Barry K."/>
            <person name="Choi C."/>
            <person name="Clum A."/>
            <person name="Coughlan A.Y."/>
            <person name="Deshpande S."/>
            <person name="Douglass A.P."/>
            <person name="Hanson S.J."/>
            <person name="Klenk H.-P."/>
            <person name="Labutti K."/>
            <person name="Lapidus A."/>
            <person name="Lindquist E."/>
            <person name="Lipzen A."/>
            <person name="Meier-Kolthoff J.P."/>
            <person name="Ohm R.A."/>
            <person name="Otillar R.P."/>
            <person name="Pangilinan J."/>
            <person name="Peng Y."/>
            <person name="Rokas A."/>
            <person name="Rosa C.A."/>
            <person name="Scheuner C."/>
            <person name="Sibirny A.A."/>
            <person name="Slot J.C."/>
            <person name="Stielow J.B."/>
            <person name="Sun H."/>
            <person name="Kurtzman C.P."/>
            <person name="Blackwell M."/>
            <person name="Grigoriev I.V."/>
            <person name="Jeffries T.W."/>
        </authorList>
    </citation>
    <scope>NUCLEOTIDE SEQUENCE [LARGE SCALE GENOMIC DNA]</scope>
    <source>
        <strain evidence="8">NRRL YB-2248</strain>
    </source>
</reference>
<evidence type="ECO:0000256" key="3">
    <source>
        <dbReference type="ARBA" id="ARBA00022833"/>
    </source>
</evidence>
<dbReference type="PROSITE" id="PS51157">
    <property type="entry name" value="ZF_UBR"/>
    <property type="match status" value="1"/>
</dbReference>
<dbReference type="OrthoDB" id="5795902at2759"/>
<dbReference type="InterPro" id="IPR003126">
    <property type="entry name" value="Znf_UBR"/>
</dbReference>
<dbReference type="CDD" id="cd19677">
    <property type="entry name" value="UBR-box_UBR7"/>
    <property type="match status" value="1"/>
</dbReference>
<evidence type="ECO:0000259" key="6">
    <source>
        <dbReference type="PROSITE" id="PS51157"/>
    </source>
</evidence>
<dbReference type="GO" id="GO:0005737">
    <property type="term" value="C:cytoplasm"/>
    <property type="evidence" value="ECO:0007669"/>
    <property type="project" value="TreeGrafter"/>
</dbReference>
<dbReference type="PANTHER" id="PTHR13513:SF9">
    <property type="entry name" value="E3 UBIQUITIN-PROTEIN LIGASE UBR7-RELATED"/>
    <property type="match status" value="1"/>
</dbReference>
<dbReference type="GO" id="GO:0008270">
    <property type="term" value="F:zinc ion binding"/>
    <property type="evidence" value="ECO:0007669"/>
    <property type="project" value="UniProtKB-KW"/>
</dbReference>
<evidence type="ECO:0000313" key="8">
    <source>
        <dbReference type="Proteomes" id="UP000094801"/>
    </source>
</evidence>
<dbReference type="STRING" id="983967.A0A1E4SZ07"/>
<dbReference type="AlphaFoldDB" id="A0A1E4SZ07"/>
<evidence type="ECO:0000256" key="5">
    <source>
        <dbReference type="SAM" id="MobiDB-lite"/>
    </source>
</evidence>
<dbReference type="EMBL" id="KV453855">
    <property type="protein sequence ID" value="ODV84692.1"/>
    <property type="molecule type" value="Genomic_DNA"/>
</dbReference>
<protein>
    <recommendedName>
        <fullName evidence="6">UBR-type domain-containing protein</fullName>
    </recommendedName>
</protein>
<dbReference type="SMART" id="SM00396">
    <property type="entry name" value="ZnF_UBR1"/>
    <property type="match status" value="1"/>
</dbReference>
<keyword evidence="3" id="KW-0862">Zinc</keyword>
<gene>
    <name evidence="7" type="ORF">CANARDRAFT_176535</name>
</gene>
<sequence>MGACRQQVFACMTCYEANKKLSGVCYACSIQCHTRHNIVELFTKRDFTCDCGTTKMKSNGCCTLRSTLPSQDPPNKLIDLKKKKNMASEDQILDIPSSSNVYNDNYRNLFCDCKQPYNPLDDSNMFQCIFGDVCGEEWYHEECIMGLRPGFMNRKPENITAPSKAEAEDDGNKLASLSEPGMDFETDNTLKKEEEDISNNVDDSDYEILPIPGFPLLDDFETIICWKCVEKYMPEMEILADELKAQKVYFVRSETLEERDLKLAPHRDENNDDDSKSKKRLKVDRPFTLFLTEDFKDQLINIIKENKPHTSKLIGLLRKNSFLYLDDPVYKPPEDTDDDNSSIFELGLKNLSKIPTSDAIEGAQAYEKIKSKLTEFLKPFAETNKIVTEDEVRGFFSKQMK</sequence>
<proteinExistence type="predicted"/>
<keyword evidence="8" id="KW-1185">Reference proteome</keyword>
<dbReference type="InterPro" id="IPR047506">
    <property type="entry name" value="UBR7-like_UBR-box"/>
</dbReference>